<dbReference type="GO" id="GO:0042802">
    <property type="term" value="F:identical protein binding"/>
    <property type="evidence" value="ECO:0007669"/>
    <property type="project" value="UniProtKB-ARBA"/>
</dbReference>
<keyword evidence="8 9" id="KW-0862">Zinc</keyword>
<evidence type="ECO:0000256" key="9">
    <source>
        <dbReference type="HAMAP-Rule" id="MF_01818"/>
    </source>
</evidence>
<keyword evidence="3 9" id="KW-0819">tRNA processing</keyword>
<feature type="domain" description="Metallo-beta-lactamase" evidence="10">
    <location>
        <begin position="20"/>
        <end position="192"/>
    </location>
</feature>
<evidence type="ECO:0000256" key="2">
    <source>
        <dbReference type="ARBA" id="ARBA00011738"/>
    </source>
</evidence>
<reference evidence="12 14" key="1">
    <citation type="journal article" date="2019" name="Nat. Microbiol.">
        <title>Expanding anaerobic alkane metabolism in the domain of Archaea.</title>
        <authorList>
            <person name="Wang Y."/>
            <person name="Wegener G."/>
            <person name="Hou J."/>
            <person name="Wang F."/>
            <person name="Xiao X."/>
        </authorList>
    </citation>
    <scope>NUCLEOTIDE SEQUENCE [LARGE SCALE GENOMIC DNA]</scope>
    <source>
        <strain evidence="12">WYZ-LMO11</strain>
    </source>
</reference>
<dbReference type="NCBIfam" id="NF000801">
    <property type="entry name" value="PRK00055.1-3"/>
    <property type="match status" value="1"/>
</dbReference>
<evidence type="ECO:0000313" key="12">
    <source>
        <dbReference type="EMBL" id="TDA39545.1"/>
    </source>
</evidence>
<dbReference type="EMBL" id="RXIH01000036">
    <property type="protein sequence ID" value="RZN55744.1"/>
    <property type="molecule type" value="Genomic_DNA"/>
</dbReference>
<dbReference type="PANTHER" id="PTHR46018">
    <property type="entry name" value="ZINC PHOSPHODIESTERASE ELAC PROTEIN 1"/>
    <property type="match status" value="1"/>
</dbReference>
<dbReference type="InterPro" id="IPR001279">
    <property type="entry name" value="Metallo-B-lactamas"/>
</dbReference>
<evidence type="ECO:0000256" key="3">
    <source>
        <dbReference type="ARBA" id="ARBA00022694"/>
    </source>
</evidence>
<keyword evidence="6 9" id="KW-0255">Endonuclease</keyword>
<dbReference type="InterPro" id="IPR013471">
    <property type="entry name" value="RNase_Z/BN"/>
</dbReference>
<dbReference type="HAMAP" id="MF_01818">
    <property type="entry name" value="RNase_Z_BN"/>
    <property type="match status" value="1"/>
</dbReference>
<dbReference type="AlphaFoldDB" id="A0A523BF53"/>
<dbReference type="PANTHER" id="PTHR46018:SF2">
    <property type="entry name" value="ZINC PHOSPHODIESTERASE ELAC PROTEIN 1"/>
    <property type="match status" value="1"/>
</dbReference>
<dbReference type="SMART" id="SM00849">
    <property type="entry name" value="Lactamase_B"/>
    <property type="match status" value="1"/>
</dbReference>
<evidence type="ECO:0000313" key="13">
    <source>
        <dbReference type="Proteomes" id="UP000316080"/>
    </source>
</evidence>
<dbReference type="Pfam" id="PF12706">
    <property type="entry name" value="Lactamase_B_2"/>
    <property type="match status" value="1"/>
</dbReference>
<comment type="cofactor">
    <cofactor evidence="9">
        <name>Zn(2+)</name>
        <dbReference type="ChEBI" id="CHEBI:29105"/>
    </cofactor>
    <text evidence="9">Binds 2 Zn(2+) ions.</text>
</comment>
<name>A0A523BF53_9CREN</name>
<feature type="binding site" evidence="9">
    <location>
        <position position="67"/>
    </location>
    <ligand>
        <name>Zn(2+)</name>
        <dbReference type="ChEBI" id="CHEBI:29105"/>
        <label>2</label>
        <note>catalytic</note>
    </ligand>
</feature>
<evidence type="ECO:0000256" key="6">
    <source>
        <dbReference type="ARBA" id="ARBA00022759"/>
    </source>
</evidence>
<feature type="binding site" evidence="9">
    <location>
        <position position="66"/>
    </location>
    <ligand>
        <name>Zn(2+)</name>
        <dbReference type="ChEBI" id="CHEBI:29105"/>
        <label>2</label>
        <note>catalytic</note>
    </ligand>
</feature>
<dbReference type="Proteomes" id="UP000316080">
    <property type="component" value="Unassembled WGS sequence"/>
</dbReference>
<comment type="function">
    <text evidence="9">Zinc phosphodiesterase, which displays some tRNA 3'-processing endonuclease activity. Probably involved in tRNA maturation, by removing a 3'-trailer from precursor tRNA.</text>
</comment>
<evidence type="ECO:0000256" key="5">
    <source>
        <dbReference type="ARBA" id="ARBA00022723"/>
    </source>
</evidence>
<feature type="active site" description="Proton acceptor" evidence="9">
    <location>
        <position position="66"/>
    </location>
</feature>
<proteinExistence type="inferred from homology"/>
<comment type="subunit">
    <text evidence="2 9">Homodimer.</text>
</comment>
<keyword evidence="4 9" id="KW-0540">Nuclease</keyword>
<evidence type="ECO:0000313" key="14">
    <source>
        <dbReference type="Proteomes" id="UP000317265"/>
    </source>
</evidence>
<evidence type="ECO:0000256" key="8">
    <source>
        <dbReference type="ARBA" id="ARBA00022833"/>
    </source>
</evidence>
<dbReference type="Proteomes" id="UP000317265">
    <property type="component" value="Unassembled WGS sequence"/>
</dbReference>
<comment type="caution">
    <text evidence="12">The sequence shown here is derived from an EMBL/GenBank/DDBJ whole genome shotgun (WGS) entry which is preliminary data.</text>
</comment>
<evidence type="ECO:0000256" key="7">
    <source>
        <dbReference type="ARBA" id="ARBA00022801"/>
    </source>
</evidence>
<keyword evidence="7 9" id="KW-0378">Hydrolase</keyword>
<keyword evidence="5 9" id="KW-0479">Metal-binding</keyword>
<accession>A0A523BF53</accession>
<dbReference type="GO" id="GO:0042781">
    <property type="term" value="F:3'-tRNA processing endoribonuclease activity"/>
    <property type="evidence" value="ECO:0007669"/>
    <property type="project" value="UniProtKB-UniRule"/>
</dbReference>
<feature type="binding site" evidence="9">
    <location>
        <position position="64"/>
    </location>
    <ligand>
        <name>Zn(2+)</name>
        <dbReference type="ChEBI" id="CHEBI:29105"/>
        <label>1</label>
        <note>catalytic</note>
    </ligand>
</feature>
<comment type="similarity">
    <text evidence="9">Belongs to the RNase Z family.</text>
</comment>
<dbReference type="InterPro" id="IPR036866">
    <property type="entry name" value="RibonucZ/Hydroxyglut_hydro"/>
</dbReference>
<dbReference type="Gene3D" id="3.60.15.10">
    <property type="entry name" value="Ribonuclease Z/Hydroxyacylglutathione hydrolase-like"/>
    <property type="match status" value="1"/>
</dbReference>
<evidence type="ECO:0000256" key="4">
    <source>
        <dbReference type="ARBA" id="ARBA00022722"/>
    </source>
</evidence>
<dbReference type="GO" id="GO:0008270">
    <property type="term" value="F:zinc ion binding"/>
    <property type="evidence" value="ECO:0007669"/>
    <property type="project" value="UniProtKB-UniRule"/>
</dbReference>
<feature type="binding site" evidence="9">
    <location>
        <position position="266"/>
    </location>
    <ligand>
        <name>Zn(2+)</name>
        <dbReference type="ChEBI" id="CHEBI:29105"/>
        <label>2</label>
        <note>catalytic</note>
    </ligand>
</feature>
<feature type="binding site" evidence="9">
    <location>
        <position position="137"/>
    </location>
    <ligand>
        <name>Zn(2+)</name>
        <dbReference type="ChEBI" id="CHEBI:29105"/>
        <label>1</label>
        <note>catalytic</note>
    </ligand>
</feature>
<reference evidence="11 13" key="2">
    <citation type="journal article" date="2019" name="Nat. Microbiol.">
        <title>Wide diversity of methane and short-chain alkane metabolisms in uncultured archaea.</title>
        <authorList>
            <person name="Borrel G."/>
            <person name="Adam P.S."/>
            <person name="McKay L.J."/>
            <person name="Chen L.X."/>
            <person name="Sierra-Garcia I.N."/>
            <person name="Sieber C.M."/>
            <person name="Letourneur Q."/>
            <person name="Ghozlane A."/>
            <person name="Andersen G.L."/>
            <person name="Li W.J."/>
            <person name="Hallam S.J."/>
            <person name="Muyzer G."/>
            <person name="de Oliveira V.M."/>
            <person name="Inskeep W.P."/>
            <person name="Banfield J.F."/>
            <person name="Gribaldo S."/>
        </authorList>
    </citation>
    <scope>NUCLEOTIDE SEQUENCE [LARGE SCALE GENOMIC DNA]</scope>
    <source>
        <strain evidence="11">Verst-YHS</strain>
    </source>
</reference>
<dbReference type="SUPFAM" id="SSF56281">
    <property type="entry name" value="Metallo-hydrolase/oxidoreductase"/>
    <property type="match status" value="1"/>
</dbReference>
<protein>
    <recommendedName>
        <fullName evidence="9">Ribonuclease Z</fullName>
        <shortName evidence="9">RNase Z</shortName>
        <ecNumber evidence="9">3.1.26.11</ecNumber>
    </recommendedName>
    <alternativeName>
        <fullName evidence="9">tRNA 3 endonuclease</fullName>
    </alternativeName>
    <alternativeName>
        <fullName evidence="9">tRNase Z</fullName>
    </alternativeName>
</protein>
<organism evidence="12 14">
    <name type="scientific">Thermoproteota archaeon</name>
    <dbReference type="NCBI Taxonomy" id="2056631"/>
    <lineage>
        <taxon>Archaea</taxon>
        <taxon>Thermoproteota</taxon>
    </lineage>
</organism>
<dbReference type="EMBL" id="QNVI01000024">
    <property type="protein sequence ID" value="TDA39545.1"/>
    <property type="molecule type" value="Genomic_DNA"/>
</dbReference>
<dbReference type="FunFam" id="3.60.15.10:FF:000002">
    <property type="entry name" value="Ribonuclease Z"/>
    <property type="match status" value="1"/>
</dbReference>
<feature type="binding site" evidence="9">
    <location>
        <position position="62"/>
    </location>
    <ligand>
        <name>Zn(2+)</name>
        <dbReference type="ChEBI" id="CHEBI:29105"/>
        <label>1</label>
        <note>catalytic</note>
    </ligand>
</feature>
<comment type="catalytic activity">
    <reaction evidence="1 9">
        <text>Endonucleolytic cleavage of RNA, removing extra 3' nucleotides from tRNA precursor, generating 3' termini of tRNAs. A 3'-hydroxy group is left at the tRNA terminus and a 5'-phosphoryl group is left at the trailer molecule.</text>
        <dbReference type="EC" id="3.1.26.11"/>
    </reaction>
</comment>
<dbReference type="Pfam" id="PF23023">
    <property type="entry name" value="Anti-Pycsar_Apyc1"/>
    <property type="match status" value="1"/>
</dbReference>
<feature type="binding site" evidence="9">
    <location>
        <position position="208"/>
    </location>
    <ligand>
        <name>Zn(2+)</name>
        <dbReference type="ChEBI" id="CHEBI:29105"/>
        <label>1</label>
        <note>catalytic</note>
    </ligand>
</feature>
<evidence type="ECO:0000259" key="10">
    <source>
        <dbReference type="SMART" id="SM00849"/>
    </source>
</evidence>
<evidence type="ECO:0000256" key="1">
    <source>
        <dbReference type="ARBA" id="ARBA00000402"/>
    </source>
</evidence>
<evidence type="ECO:0000313" key="11">
    <source>
        <dbReference type="EMBL" id="RZN55744.1"/>
    </source>
</evidence>
<dbReference type="CDD" id="cd07717">
    <property type="entry name" value="RNaseZ_ZiPD-like_MBL-fold"/>
    <property type="match status" value="1"/>
</dbReference>
<feature type="binding site" evidence="9">
    <location>
        <position position="208"/>
    </location>
    <ligand>
        <name>Zn(2+)</name>
        <dbReference type="ChEBI" id="CHEBI:29105"/>
        <label>2</label>
        <note>catalytic</note>
    </ligand>
</feature>
<gene>
    <name evidence="9 12" type="primary">rnz</name>
    <name evidence="12" type="ORF">DSO09_02105</name>
    <name evidence="11" type="ORF">EF809_04615</name>
</gene>
<dbReference type="EC" id="3.1.26.11" evidence="9"/>
<sequence>MSVKVVILGSAGGIPTPERNLPSILISVDGEIILLDCGEGTQRQMMIAGYSLCKKMKIFITHLHGDHILGIPGMLQSMSLLNRVHPLEIYGPKGIKEFIYKNFDICKPSFDIIVNEISEGEIFSNKKIKVIGALADHSEENIAYSITIGASLGKFLPEKARELGIPEGPLWGLLKSGHSIKLENGRIVKPEEVLGEPKPGIKIVYSGDTKYCEKIVEISKEADLLIHEATFASDLSDRAHEEKHSTAEDAAKIAKLANVKKLVLTHISSRYKDTKILEEEARKIFENVEIAEDFKTYDFKV</sequence>
<dbReference type="NCBIfam" id="TIGR02651">
    <property type="entry name" value="RNase_Z"/>
    <property type="match status" value="1"/>
</dbReference>